<dbReference type="RefSeq" id="WP_158020234.1">
    <property type="nucleotide sequence ID" value="NZ_CP132921.1"/>
</dbReference>
<evidence type="ECO:0000313" key="2">
    <source>
        <dbReference type="Proteomes" id="UP001183127"/>
    </source>
</evidence>
<keyword evidence="2" id="KW-1185">Reference proteome</keyword>
<name>A0ABY9QKP3_9PSED</name>
<gene>
    <name evidence="1" type="ORF">RAH46_20060</name>
</gene>
<proteinExistence type="predicted"/>
<accession>A0ABY9QKP3</accession>
<evidence type="ECO:0000313" key="1">
    <source>
        <dbReference type="EMBL" id="WMW04616.1"/>
    </source>
</evidence>
<reference evidence="1 2" key="1">
    <citation type="submission" date="2023-08" db="EMBL/GenBank/DDBJ databases">
        <title>Complete Genome Sequence of Pseudomonas entomophila TVIN A01.</title>
        <authorList>
            <person name="Shelke T."/>
            <person name="Mahar N.S."/>
            <person name="Gupta I."/>
            <person name="Gupta V."/>
        </authorList>
    </citation>
    <scope>NUCLEOTIDE SEQUENCE [LARGE SCALE GENOMIC DNA]</scope>
    <source>
        <strain evidence="1 2">TVIN-A01</strain>
    </source>
</reference>
<sequence length="126" mass="14401">MGDYDQLMLAGALEGALKDLFNRIQHNEPIHWAADQLKVRAQEIEADIRNSYLPIGVESFDGDFVGFIKIDDRERMVVRPWGEKELLLMDISKSVYIAFMRDLRKTLAEQCKALGLDLDRGSALME</sequence>
<dbReference type="Proteomes" id="UP001183127">
    <property type="component" value="Chromosome"/>
</dbReference>
<protein>
    <submittedName>
        <fullName evidence="1">Uncharacterized protein</fullName>
    </submittedName>
</protein>
<organism evidence="1 2">
    <name type="scientific">Pseudomonas entomophila</name>
    <dbReference type="NCBI Taxonomy" id="312306"/>
    <lineage>
        <taxon>Bacteria</taxon>
        <taxon>Pseudomonadati</taxon>
        <taxon>Pseudomonadota</taxon>
        <taxon>Gammaproteobacteria</taxon>
        <taxon>Pseudomonadales</taxon>
        <taxon>Pseudomonadaceae</taxon>
        <taxon>Pseudomonas</taxon>
    </lineage>
</organism>
<dbReference type="GeneID" id="32804973"/>
<dbReference type="EMBL" id="CP132921">
    <property type="protein sequence ID" value="WMW04616.1"/>
    <property type="molecule type" value="Genomic_DNA"/>
</dbReference>